<keyword evidence="5" id="KW-0321">Glycogen metabolism</keyword>
<dbReference type="GO" id="GO:0005829">
    <property type="term" value="C:cytosol"/>
    <property type="evidence" value="ECO:0007669"/>
    <property type="project" value="TreeGrafter"/>
</dbReference>
<comment type="pathway">
    <text evidence="3">Glycan biosynthesis; glycogen biosynthesis.</text>
</comment>
<evidence type="ECO:0000259" key="12">
    <source>
        <dbReference type="SMART" id="SM00642"/>
    </source>
</evidence>
<dbReference type="InterPro" id="IPR006047">
    <property type="entry name" value="GH13_cat_dom"/>
</dbReference>
<evidence type="ECO:0000256" key="10">
    <source>
        <dbReference type="NCBIfam" id="TIGR01515"/>
    </source>
</evidence>
<evidence type="ECO:0000313" key="13">
    <source>
        <dbReference type="EMBL" id="MDQ0153263.1"/>
    </source>
</evidence>
<feature type="domain" description="Glycosyl hydrolase family 13 catalytic" evidence="12">
    <location>
        <begin position="261"/>
        <end position="597"/>
    </location>
</feature>
<evidence type="ECO:0000313" key="14">
    <source>
        <dbReference type="Proteomes" id="UP001241537"/>
    </source>
</evidence>
<comment type="catalytic activity">
    <reaction evidence="1">
        <text>Transfers a segment of a (1-&gt;4)-alpha-D-glucan chain to a primary hydroxy group in a similar glucan chain.</text>
        <dbReference type="EC" id="2.4.1.18"/>
    </reaction>
</comment>
<evidence type="ECO:0000256" key="9">
    <source>
        <dbReference type="ARBA" id="ARBA00023277"/>
    </source>
</evidence>
<dbReference type="Pfam" id="PF02922">
    <property type="entry name" value="CBM_48"/>
    <property type="match status" value="1"/>
</dbReference>
<dbReference type="NCBIfam" id="NF008967">
    <property type="entry name" value="PRK12313.1"/>
    <property type="match status" value="1"/>
</dbReference>
<dbReference type="RefSeq" id="WP_307255239.1">
    <property type="nucleotide sequence ID" value="NZ_JAUSTO010000015.1"/>
</dbReference>
<dbReference type="EMBL" id="JAUSTO010000015">
    <property type="protein sequence ID" value="MDQ0153263.1"/>
    <property type="molecule type" value="Genomic_DNA"/>
</dbReference>
<dbReference type="Pfam" id="PF02806">
    <property type="entry name" value="Alpha-amylase_C"/>
    <property type="match status" value="1"/>
</dbReference>
<dbReference type="InterPro" id="IPR014756">
    <property type="entry name" value="Ig_E-set"/>
</dbReference>
<dbReference type="AlphaFoldDB" id="A0AAE4AKT9"/>
<dbReference type="GO" id="GO:0043169">
    <property type="term" value="F:cation binding"/>
    <property type="evidence" value="ECO:0007669"/>
    <property type="project" value="InterPro"/>
</dbReference>
<dbReference type="FunFam" id="2.60.40.10:FF:000169">
    <property type="entry name" value="1,4-alpha-glucan branching enzyme GlgB"/>
    <property type="match status" value="1"/>
</dbReference>
<gene>
    <name evidence="13" type="ORF">J2S20_001973</name>
</gene>
<dbReference type="Gene3D" id="2.60.40.1180">
    <property type="entry name" value="Golgi alpha-mannosidase II"/>
    <property type="match status" value="1"/>
</dbReference>
<dbReference type="InterPro" id="IPR013780">
    <property type="entry name" value="Glyco_hydro_b"/>
</dbReference>
<evidence type="ECO:0000256" key="3">
    <source>
        <dbReference type="ARBA" id="ARBA00004964"/>
    </source>
</evidence>
<keyword evidence="8" id="KW-0320">Glycogen biosynthesis</keyword>
<evidence type="ECO:0000256" key="1">
    <source>
        <dbReference type="ARBA" id="ARBA00000826"/>
    </source>
</evidence>
<keyword evidence="7 13" id="KW-0808">Transferase</keyword>
<dbReference type="Gene3D" id="2.60.40.10">
    <property type="entry name" value="Immunoglobulins"/>
    <property type="match status" value="2"/>
</dbReference>
<dbReference type="InterPro" id="IPR013783">
    <property type="entry name" value="Ig-like_fold"/>
</dbReference>
<dbReference type="NCBIfam" id="TIGR01515">
    <property type="entry name" value="branching_enzym"/>
    <property type="match status" value="1"/>
</dbReference>
<evidence type="ECO:0000256" key="11">
    <source>
        <dbReference type="SAM" id="MobiDB-lite"/>
    </source>
</evidence>
<dbReference type="InterPro" id="IPR054169">
    <property type="entry name" value="GlgB_N"/>
</dbReference>
<evidence type="ECO:0000256" key="5">
    <source>
        <dbReference type="ARBA" id="ARBA00022600"/>
    </source>
</evidence>
<dbReference type="PIRSF" id="PIRSF000463">
    <property type="entry name" value="GlgB"/>
    <property type="match status" value="1"/>
</dbReference>
<dbReference type="Proteomes" id="UP001241537">
    <property type="component" value="Unassembled WGS sequence"/>
</dbReference>
<proteinExistence type="inferred from homology"/>
<keyword evidence="9" id="KW-0119">Carbohydrate metabolism</keyword>
<accession>A0AAE4AKT9</accession>
<protein>
    <recommendedName>
        <fullName evidence="10">1,4-alpha-glucan branching enzyme</fullName>
        <ecNumber evidence="10">2.4.1.18</ecNumber>
    </recommendedName>
</protein>
<dbReference type="SUPFAM" id="SSF81296">
    <property type="entry name" value="E set domains"/>
    <property type="match status" value="2"/>
</dbReference>
<keyword evidence="6 13" id="KW-0328">Glycosyltransferase</keyword>
<comment type="function">
    <text evidence="2">Catalyzes the formation of the alpha-1,6-glucosidic linkages in glycogen by scission of a 1,4-alpha-linked oligosaccharide from growing alpha-1,4-glucan chains and the subsequent attachment of the oligosaccharide to the alpha-1,6 position.</text>
</comment>
<dbReference type="InterPro" id="IPR037439">
    <property type="entry name" value="Branching_enzy"/>
</dbReference>
<evidence type="ECO:0000256" key="7">
    <source>
        <dbReference type="ARBA" id="ARBA00022679"/>
    </source>
</evidence>
<dbReference type="Gene3D" id="3.20.20.80">
    <property type="entry name" value="Glycosidases"/>
    <property type="match status" value="1"/>
</dbReference>
<dbReference type="CDD" id="cd11322">
    <property type="entry name" value="AmyAc_Glg_BE"/>
    <property type="match status" value="1"/>
</dbReference>
<dbReference type="GO" id="GO:0004553">
    <property type="term" value="F:hydrolase activity, hydrolyzing O-glycosyl compounds"/>
    <property type="evidence" value="ECO:0007669"/>
    <property type="project" value="InterPro"/>
</dbReference>
<dbReference type="InterPro" id="IPR044143">
    <property type="entry name" value="GlgB_N_E_set_prok"/>
</dbReference>
<feature type="region of interest" description="Disordered" evidence="11">
    <location>
        <begin position="727"/>
        <end position="755"/>
    </location>
</feature>
<name>A0AAE4AKT9_9FIRM</name>
<reference evidence="13" key="1">
    <citation type="submission" date="2023-07" db="EMBL/GenBank/DDBJ databases">
        <title>Genomic Encyclopedia of Type Strains, Phase IV (KMG-IV): sequencing the most valuable type-strain genomes for metagenomic binning, comparative biology and taxonomic classification.</title>
        <authorList>
            <person name="Goeker M."/>
        </authorList>
    </citation>
    <scope>NUCLEOTIDE SEQUENCE</scope>
    <source>
        <strain evidence="13">DSM 19659</strain>
    </source>
</reference>
<dbReference type="SUPFAM" id="SSF51011">
    <property type="entry name" value="Glycosyl hydrolase domain"/>
    <property type="match status" value="1"/>
</dbReference>
<keyword evidence="14" id="KW-1185">Reference proteome</keyword>
<dbReference type="GO" id="GO:0003844">
    <property type="term" value="F:1,4-alpha-glucan branching enzyme activity"/>
    <property type="evidence" value="ECO:0007669"/>
    <property type="project" value="UniProtKB-UniRule"/>
</dbReference>
<dbReference type="PANTHER" id="PTHR43651">
    <property type="entry name" value="1,4-ALPHA-GLUCAN-BRANCHING ENZYME"/>
    <property type="match status" value="1"/>
</dbReference>
<dbReference type="InterPro" id="IPR006048">
    <property type="entry name" value="A-amylase/branching_C"/>
</dbReference>
<comment type="caution">
    <text evidence="13">The sequence shown here is derived from an EMBL/GenBank/DDBJ whole genome shotgun (WGS) entry which is preliminary data.</text>
</comment>
<dbReference type="CDD" id="cd02855">
    <property type="entry name" value="E_set_GBE_prok_N"/>
    <property type="match status" value="1"/>
</dbReference>
<evidence type="ECO:0000256" key="4">
    <source>
        <dbReference type="ARBA" id="ARBA00009000"/>
    </source>
</evidence>
<dbReference type="Pfam" id="PF22019">
    <property type="entry name" value="GlgB_N"/>
    <property type="match status" value="1"/>
</dbReference>
<evidence type="ECO:0000256" key="8">
    <source>
        <dbReference type="ARBA" id="ARBA00023056"/>
    </source>
</evidence>
<dbReference type="FunFam" id="2.60.40.1180:FF:000002">
    <property type="entry name" value="1,4-alpha-glucan branching enzyme GlgB"/>
    <property type="match status" value="1"/>
</dbReference>
<evidence type="ECO:0000256" key="6">
    <source>
        <dbReference type="ARBA" id="ARBA00022676"/>
    </source>
</evidence>
<comment type="similarity">
    <text evidence="4">Belongs to the glycosyl hydrolase 13 family. GlgB subfamily.</text>
</comment>
<dbReference type="SMART" id="SM00642">
    <property type="entry name" value="Aamy"/>
    <property type="match status" value="1"/>
</dbReference>
<organism evidence="13 14">
    <name type="scientific">Moryella indoligenes</name>
    <dbReference type="NCBI Taxonomy" id="371674"/>
    <lineage>
        <taxon>Bacteria</taxon>
        <taxon>Bacillati</taxon>
        <taxon>Bacillota</taxon>
        <taxon>Clostridia</taxon>
        <taxon>Lachnospirales</taxon>
        <taxon>Lachnospiraceae</taxon>
        <taxon>Moryella</taxon>
    </lineage>
</organism>
<dbReference type="InterPro" id="IPR006407">
    <property type="entry name" value="GlgB"/>
</dbReference>
<dbReference type="InterPro" id="IPR004193">
    <property type="entry name" value="Glyco_hydro_13_N"/>
</dbReference>
<sequence>MDKLLYDLMDWSAVEELVYSESENPHAILGAHPVEEGVLIQVFVPTAQRIEALLSGAGGSVEMEREDENGFFACLIRGRKQVSYRLHIIYEDGREEEIDDPYAFAPLYESSDLKKFAAGNHVEIYKKMGAHPEKRGSVEGIGFSVWAPNAMRVSVVGDFNDWDGRRHQMRRLGDSGIFQLFIPGIEAGEIYKYEIKTKTREIFLKADPYAFAAELRPKTASIVTAKWDFGWEDAEWLRKRSENVKKKHGCPLSIYELNLCSWDPALSGRALAEKLAAYMKDMHYTHVELMPVMEYPLDASLGYQTTGYYALTARLGSPEDFMYFVNHLHKEGIGVILDWNAARFPKDDFALAHFDGTALYELPGGQAETEVFHFARPEVRNFLVANALFWAKQYHVDGIRVMDMSSILYFNGADGVRSNIYGGGENLDGLSFIRQLSTVMHRLCPGVLLIADGSAEYALTTKPVKENGLGFDYRWNTGWAHGFLNYMQRSEYERSEHYGELTYSLLYQYSENFILPLSHAVTAEGAPSLIHRLPGENFEERFANLRAALGFFMAHPGKKLIFSGQEFGMIDEWSAERGVEWELLDYPLHRHMQDYARDLNRFYLEHAALWRQDDDPAGFEWLNCHSWEENVVAFLRKTKDEAEELLVVVNFTGKEYPKFNVGVPFHGSFRELFNSDREEYGGSGLLNMRALPAKNLEVDERDEGITIKLPAHSVVIFSCKRRAVKNTGGNAAGSEKTALSAAKRQKSGKQGAGKAVESLVKKASTAKDTAVKTASAAADTAVKTAAAARDTAVKTASAAKKSAAKTASAAKKNAVKTAAAARDSAMRTLDTLRGMEKSE</sequence>
<dbReference type="InterPro" id="IPR017853">
    <property type="entry name" value="GH"/>
</dbReference>
<dbReference type="PANTHER" id="PTHR43651:SF3">
    <property type="entry name" value="1,4-ALPHA-GLUCAN-BRANCHING ENZYME"/>
    <property type="match status" value="1"/>
</dbReference>
<dbReference type="EC" id="2.4.1.18" evidence="10"/>
<evidence type="ECO:0000256" key="2">
    <source>
        <dbReference type="ARBA" id="ARBA00002953"/>
    </source>
</evidence>
<dbReference type="GO" id="GO:0005978">
    <property type="term" value="P:glycogen biosynthetic process"/>
    <property type="evidence" value="ECO:0007669"/>
    <property type="project" value="UniProtKB-UniRule"/>
</dbReference>
<dbReference type="SUPFAM" id="SSF51445">
    <property type="entry name" value="(Trans)glycosidases"/>
    <property type="match status" value="1"/>
</dbReference>